<evidence type="ECO:0000256" key="7">
    <source>
        <dbReference type="ARBA" id="ARBA00022729"/>
    </source>
</evidence>
<sequence length="442" mass="50731">MFLAVLYYLLWSFQTSAGHFPRDCASSKNLMAKECCPPWMGDGSPCGHLSGRGSCQDILLSNAPSGPQFPFKGVDDRESWPSVFYNRTCQCSGNFMGFNCGNCKFGFGGPNCTEKRLLIRRNIFDLSASEKNKFFSYLTLAKHTISSVYVIPTGTYGQMNNGSTPMFKDINIYDLFVWMHYYVSRDTLLGGSEIWRDIDFAHEAPGFLPWHRLFLLLWEQEMQELTGDENFTIPYWDWRDAENCDICTDEYLGGRHPENPNLLSPASFFSSWEIICSRSEEYNSHQVLCDGTPEGPLLRNPGNHDKAKTPRLPSSADVEFCLSLTQYESGSMDRTANFSFRNTLEVFLNNGSEDTALFWKFTQKPMHLLAITENPTWFLSFHSIEMVISSFHPRIWDMTTVTYKNQIQAFTETILNPTWNKLVVSGHGFLEQHWWELLLLQL</sequence>
<evidence type="ECO:0000313" key="23">
    <source>
        <dbReference type="RGD" id="1589755"/>
    </source>
</evidence>
<dbReference type="Proteomes" id="UP000234681">
    <property type="component" value="Chromosome 1"/>
</dbReference>
<dbReference type="Pfam" id="PF00264">
    <property type="entry name" value="Tyrosinase"/>
    <property type="match status" value="1"/>
</dbReference>
<evidence type="ECO:0000256" key="14">
    <source>
        <dbReference type="ARBA" id="ARBA00038813"/>
    </source>
</evidence>
<comment type="similarity">
    <text evidence="3">Belongs to the tyrosinase family.</text>
</comment>
<proteinExistence type="inferred from homology"/>
<comment type="subcellular location">
    <subcellularLocation>
        <location evidence="2">Melanosome membrane</location>
        <topology evidence="2">Single-pass type I membrane protein</topology>
    </subcellularLocation>
</comment>
<evidence type="ECO:0000256" key="9">
    <source>
        <dbReference type="ARBA" id="ARBA00023008"/>
    </source>
</evidence>
<keyword evidence="11" id="KW-0470">Melanin biosynthesis</keyword>
<comment type="function">
    <text evidence="17">This is a copper-containing oxidase that functions in the formation of pigments such as melanins and other polyphenolic compounds. Catalyzes the initial and rate limiting step in the cascade of reactions leading to melanin production from tyrosine. In addition to hydroxylating tyrosine to DOPA (3,4-dihydroxyphenylalanine), also catalyzes the oxidation of DOPA to DOPA-quinone, and possibly the oxidation of DHI (5,6-dihydroxyindole) to indole-5,6 quinone.</text>
</comment>
<dbReference type="GO" id="GO:0033162">
    <property type="term" value="C:melanosome membrane"/>
    <property type="evidence" value="ECO:0007669"/>
    <property type="project" value="UniProtKB-SubCell"/>
</dbReference>
<dbReference type="AlphaFoldDB" id="A6I5Y7"/>
<comment type="subunit">
    <text evidence="14">Forms an OPN3-dependent complex with DCT in response to blue light in melanocytes.</text>
</comment>
<dbReference type="PRINTS" id="PR00092">
    <property type="entry name" value="TYROSINASE"/>
</dbReference>
<comment type="cofactor">
    <cofactor evidence="1">
        <name>Cu(2+)</name>
        <dbReference type="ChEBI" id="CHEBI:29036"/>
    </cofactor>
</comment>
<evidence type="ECO:0000256" key="12">
    <source>
        <dbReference type="ARBA" id="ARBA00023136"/>
    </source>
</evidence>
<accession>A6I5Y7</accession>
<evidence type="ECO:0000256" key="13">
    <source>
        <dbReference type="ARBA" id="ARBA00023180"/>
    </source>
</evidence>
<evidence type="ECO:0000256" key="4">
    <source>
        <dbReference type="ARBA" id="ARBA00011906"/>
    </source>
</evidence>
<dbReference type="InterPro" id="IPR008922">
    <property type="entry name" value="Di-copper_centre_dom_sf"/>
</dbReference>
<evidence type="ECO:0000256" key="15">
    <source>
        <dbReference type="ARBA" id="ARBA00039304"/>
    </source>
</evidence>
<keyword evidence="6" id="KW-0479">Metal-binding</keyword>
<protein>
    <recommendedName>
        <fullName evidence="15">Tyrosinase</fullName>
        <ecNumber evidence="4">1.14.18.1</ecNumber>
    </recommendedName>
    <alternativeName>
        <fullName evidence="16">Monophenol monooxygenase</fullName>
    </alternativeName>
</protein>
<evidence type="ECO:0000256" key="8">
    <source>
        <dbReference type="ARBA" id="ARBA00023002"/>
    </source>
</evidence>
<evidence type="ECO:0000256" key="19">
    <source>
        <dbReference type="SAM" id="SignalP"/>
    </source>
</evidence>
<dbReference type="RGD" id="1589755">
    <property type="gene designation" value="Tyr"/>
</dbReference>
<dbReference type="PROSITE" id="PS00497">
    <property type="entry name" value="TYROSINASE_1"/>
    <property type="match status" value="1"/>
</dbReference>
<evidence type="ECO:0000256" key="10">
    <source>
        <dbReference type="ARBA" id="ARBA00023033"/>
    </source>
</evidence>
<keyword evidence="9" id="KW-0186">Copper</keyword>
<feature type="chain" id="PRO_5039921068" description="Tyrosinase" evidence="19">
    <location>
        <begin position="19"/>
        <end position="442"/>
    </location>
</feature>
<evidence type="ECO:0000256" key="11">
    <source>
        <dbReference type="ARBA" id="ARBA00023101"/>
    </source>
</evidence>
<feature type="domain" description="Tyrosinase copper-binding" evidence="20">
    <location>
        <begin position="202"/>
        <end position="219"/>
    </location>
</feature>
<evidence type="ECO:0000313" key="21">
    <source>
        <dbReference type="EMBL" id="EDM18594.1"/>
    </source>
</evidence>
<name>A6I5Y7_RAT</name>
<feature type="signal peptide" evidence="19">
    <location>
        <begin position="1"/>
        <end position="18"/>
    </location>
</feature>
<keyword evidence="7 19" id="KW-0732">Signal</keyword>
<evidence type="ECO:0000256" key="18">
    <source>
        <dbReference type="ARBA" id="ARBA00047408"/>
    </source>
</evidence>
<keyword evidence="12" id="KW-0472">Membrane</keyword>
<keyword evidence="13" id="KW-0325">Glycoprotein</keyword>
<dbReference type="SUPFAM" id="SSF48056">
    <property type="entry name" value="Di-copper centre-containing domain"/>
    <property type="match status" value="1"/>
</dbReference>
<dbReference type="InterPro" id="IPR050316">
    <property type="entry name" value="Tyrosinase/Hemocyanin"/>
</dbReference>
<dbReference type="EMBL" id="CH473956">
    <property type="protein sequence ID" value="EDM18594.1"/>
    <property type="molecule type" value="Genomic_DNA"/>
</dbReference>
<reference evidence="21 22" key="1">
    <citation type="submission" date="2005-09" db="EMBL/GenBank/DDBJ databases">
        <authorList>
            <person name="Mural R.J."/>
            <person name="Li P.W."/>
            <person name="Adams M.D."/>
            <person name="Amanatides P.G."/>
            <person name="Baden-Tillson H."/>
            <person name="Barnstead M."/>
            <person name="Chin S.H."/>
            <person name="Dew I."/>
            <person name="Evans C.A."/>
            <person name="Ferriera S."/>
            <person name="Flanigan M."/>
            <person name="Fosler C."/>
            <person name="Glodek A."/>
            <person name="Gu Z."/>
            <person name="Holt R.A."/>
            <person name="Jennings D."/>
            <person name="Kraft C.L."/>
            <person name="Lu F."/>
            <person name="Nguyen T."/>
            <person name="Nusskern D.R."/>
            <person name="Pfannkoch C.M."/>
            <person name="Sitter C."/>
            <person name="Sutton G.G."/>
            <person name="Venter J.C."/>
            <person name="Wang Z."/>
            <person name="Woodage T."/>
            <person name="Zheng X.H."/>
            <person name="Zhong F."/>
        </authorList>
    </citation>
    <scope>NUCLEOTIDE SEQUENCE [LARGE SCALE GENOMIC DNA]</scope>
    <source>
        <strain>BN</strain>
        <strain evidence="22">Sprague-Dawley</strain>
    </source>
</reference>
<dbReference type="PANTHER" id="PTHR11474">
    <property type="entry name" value="TYROSINASE FAMILY MEMBER"/>
    <property type="match status" value="1"/>
</dbReference>
<evidence type="ECO:0000256" key="6">
    <source>
        <dbReference type="ARBA" id="ARBA00022723"/>
    </source>
</evidence>
<dbReference type="EC" id="1.14.18.1" evidence="4"/>
<gene>
    <name evidence="23" type="primary">Tyr</name>
    <name evidence="21" type="synonym">Tyr_mapped</name>
    <name evidence="21" type="ORF">rCG_40709</name>
</gene>
<dbReference type="GO" id="GO:0004503">
    <property type="term" value="F:tyrosinase activity"/>
    <property type="evidence" value="ECO:0007669"/>
    <property type="project" value="UniProtKB-EC"/>
</dbReference>
<dbReference type="GO" id="GO:0042438">
    <property type="term" value="P:melanin biosynthetic process"/>
    <property type="evidence" value="ECO:0007669"/>
    <property type="project" value="UniProtKB-KW"/>
</dbReference>
<organism evidence="21 22">
    <name type="scientific">Rattus norvegicus</name>
    <name type="common">Rat</name>
    <dbReference type="NCBI Taxonomy" id="10116"/>
    <lineage>
        <taxon>Eukaryota</taxon>
        <taxon>Metazoa</taxon>
        <taxon>Chordata</taxon>
        <taxon>Craniata</taxon>
        <taxon>Vertebrata</taxon>
        <taxon>Euteleostomi</taxon>
        <taxon>Mammalia</taxon>
        <taxon>Eutheria</taxon>
        <taxon>Euarchontoglires</taxon>
        <taxon>Glires</taxon>
        <taxon>Rodentia</taxon>
        <taxon>Myomorpha</taxon>
        <taxon>Muroidea</taxon>
        <taxon>Muridae</taxon>
        <taxon>Murinae</taxon>
        <taxon>Rattus</taxon>
    </lineage>
</organism>
<keyword evidence="8" id="KW-0560">Oxidoreductase</keyword>
<evidence type="ECO:0000313" key="22">
    <source>
        <dbReference type="Proteomes" id="UP000234681"/>
    </source>
</evidence>
<dbReference type="PANTHER" id="PTHR11474:SF124">
    <property type="entry name" value="TYROSINASE"/>
    <property type="match status" value="1"/>
</dbReference>
<dbReference type="GO" id="GO:0046872">
    <property type="term" value="F:metal ion binding"/>
    <property type="evidence" value="ECO:0007669"/>
    <property type="project" value="UniProtKB-KW"/>
</dbReference>
<evidence type="ECO:0000256" key="17">
    <source>
        <dbReference type="ARBA" id="ARBA00045343"/>
    </source>
</evidence>
<evidence type="ECO:0000256" key="2">
    <source>
        <dbReference type="ARBA" id="ARBA00004573"/>
    </source>
</evidence>
<comment type="catalytic activity">
    <reaction evidence="18">
        <text>2 5,6-dihydroxyindole-2-carboxylate + O2 = 2 indole-5,6-quinone-2-carboxylate + 2 H2O</text>
        <dbReference type="Rhea" id="RHEA:68388"/>
        <dbReference type="ChEBI" id="CHEBI:15377"/>
        <dbReference type="ChEBI" id="CHEBI:15379"/>
        <dbReference type="ChEBI" id="CHEBI:16875"/>
        <dbReference type="ChEBI" id="CHEBI:177869"/>
    </reaction>
    <physiologicalReaction direction="left-to-right" evidence="18">
        <dbReference type="Rhea" id="RHEA:68389"/>
    </physiologicalReaction>
</comment>
<dbReference type="Gene3D" id="1.10.1280.10">
    <property type="entry name" value="Di-copper center containing domain from catechol oxidase"/>
    <property type="match status" value="1"/>
</dbReference>
<evidence type="ECO:0000256" key="1">
    <source>
        <dbReference type="ARBA" id="ARBA00001973"/>
    </source>
</evidence>
<keyword evidence="10" id="KW-0503">Monooxygenase</keyword>
<dbReference type="AGR" id="RGD:1589755"/>
<evidence type="ECO:0000259" key="20">
    <source>
        <dbReference type="PROSITE" id="PS00497"/>
    </source>
</evidence>
<dbReference type="InterPro" id="IPR002227">
    <property type="entry name" value="Tyrosinase_Cu-bd"/>
</dbReference>
<evidence type="ECO:0000256" key="16">
    <source>
        <dbReference type="ARBA" id="ARBA00042251"/>
    </source>
</evidence>
<keyword evidence="5" id="KW-0812">Transmembrane</keyword>
<evidence type="ECO:0000256" key="5">
    <source>
        <dbReference type="ARBA" id="ARBA00022692"/>
    </source>
</evidence>
<evidence type="ECO:0000256" key="3">
    <source>
        <dbReference type="ARBA" id="ARBA00009928"/>
    </source>
</evidence>